<sequence>MTRLVINTLAASKPARSLIKTSWIILCLGLPLTSSGSCWWRQNHNSACPQAFRMKCTGSFEHRLAQQIYVHLYSLDLSSLEPVARLSIKKRLNLALNPSASAPSSPPLSGQGNGLQGRSHVNGSVRGGTPPKQSQWDTGSSSRASWGSVRSVALTAPYETEFSVQERRQTLGQLDRKLDELTLEKRQIESALSRIPTAAGRATRQVRMDQEVLEERLDEVNRELGSVRMTLKRFHILRTSSHP</sequence>
<name>A0A8C4Q8D4_EPTBU</name>
<keyword evidence="1" id="KW-0175">Coiled coil</keyword>
<evidence type="ECO:0000256" key="2">
    <source>
        <dbReference type="SAM" id="MobiDB-lite"/>
    </source>
</evidence>
<accession>A0A8C4Q8D4</accession>
<dbReference type="GO" id="GO:0005814">
    <property type="term" value="C:centriole"/>
    <property type="evidence" value="ECO:0007669"/>
    <property type="project" value="TreeGrafter"/>
</dbReference>
<evidence type="ECO:0000256" key="1">
    <source>
        <dbReference type="SAM" id="Coils"/>
    </source>
</evidence>
<feature type="region of interest" description="Disordered" evidence="2">
    <location>
        <begin position="98"/>
        <end position="144"/>
    </location>
</feature>
<dbReference type="Ensembl" id="ENSEBUT00000011747.1">
    <property type="protein sequence ID" value="ENSEBUP00000011183.1"/>
    <property type="gene ID" value="ENSEBUG00000007182.1"/>
</dbReference>
<protein>
    <submittedName>
        <fullName evidence="3">Uncharacterized protein</fullName>
    </submittedName>
</protein>
<dbReference type="GeneTree" id="ENSGT00500000044984"/>
<feature type="coiled-coil region" evidence="1">
    <location>
        <begin position="164"/>
        <end position="223"/>
    </location>
</feature>
<evidence type="ECO:0000313" key="3">
    <source>
        <dbReference type="Ensembl" id="ENSEBUP00000011183.1"/>
    </source>
</evidence>
<evidence type="ECO:0000313" key="4">
    <source>
        <dbReference type="Proteomes" id="UP000694388"/>
    </source>
</evidence>
<dbReference type="PANTHER" id="PTHR14926:SF1">
    <property type="entry name" value="M-PHASE PHOSPHOPROTEIN 9"/>
    <property type="match status" value="1"/>
</dbReference>
<organism evidence="3 4">
    <name type="scientific">Eptatretus burgeri</name>
    <name type="common">Inshore hagfish</name>
    <dbReference type="NCBI Taxonomy" id="7764"/>
    <lineage>
        <taxon>Eukaryota</taxon>
        <taxon>Metazoa</taxon>
        <taxon>Chordata</taxon>
        <taxon>Craniata</taxon>
        <taxon>Vertebrata</taxon>
        <taxon>Cyclostomata</taxon>
        <taxon>Myxini</taxon>
        <taxon>Myxiniformes</taxon>
        <taxon>Myxinidae</taxon>
        <taxon>Eptatretinae</taxon>
        <taxon>Eptatretus</taxon>
    </lineage>
</organism>
<dbReference type="InterPro" id="IPR026636">
    <property type="entry name" value="MPHOSPH9"/>
</dbReference>
<keyword evidence="4" id="KW-1185">Reference proteome</keyword>
<dbReference type="AlphaFoldDB" id="A0A8C4Q8D4"/>
<feature type="compositionally biased region" description="Low complexity" evidence="2">
    <location>
        <begin position="98"/>
        <end position="109"/>
    </location>
</feature>
<reference evidence="3" key="2">
    <citation type="submission" date="2025-09" db="UniProtKB">
        <authorList>
            <consortium name="Ensembl"/>
        </authorList>
    </citation>
    <scope>IDENTIFICATION</scope>
</reference>
<proteinExistence type="predicted"/>
<dbReference type="Proteomes" id="UP000694388">
    <property type="component" value="Unplaced"/>
</dbReference>
<reference evidence="3" key="1">
    <citation type="submission" date="2025-08" db="UniProtKB">
        <authorList>
            <consortium name="Ensembl"/>
        </authorList>
    </citation>
    <scope>IDENTIFICATION</scope>
</reference>
<dbReference type="PANTHER" id="PTHR14926">
    <property type="entry name" value="M-PHASE PHOSPHOPROTEIN 9"/>
    <property type="match status" value="1"/>
</dbReference>